<evidence type="ECO:0000313" key="3">
    <source>
        <dbReference type="Proteomes" id="UP000565441"/>
    </source>
</evidence>
<keyword evidence="3" id="KW-1185">Reference proteome</keyword>
<gene>
    <name evidence="2" type="ORF">D9615_007021</name>
</gene>
<evidence type="ECO:0000256" key="1">
    <source>
        <dbReference type="SAM" id="MobiDB-lite"/>
    </source>
</evidence>
<name>A0A8H5H8M6_9AGAR</name>
<comment type="caution">
    <text evidence="2">The sequence shown here is derived from an EMBL/GenBank/DDBJ whole genome shotgun (WGS) entry which is preliminary data.</text>
</comment>
<sequence length="71" mass="7562">MGVGMGGGEDGEEVDVDAEMLHMYVDLEMEDEREGPDGQAIQRRRRATPGKEVAGAARAALAFELGPDPTC</sequence>
<organism evidence="2 3">
    <name type="scientific">Tricholomella constricta</name>
    <dbReference type="NCBI Taxonomy" id="117010"/>
    <lineage>
        <taxon>Eukaryota</taxon>
        <taxon>Fungi</taxon>
        <taxon>Dikarya</taxon>
        <taxon>Basidiomycota</taxon>
        <taxon>Agaricomycotina</taxon>
        <taxon>Agaricomycetes</taxon>
        <taxon>Agaricomycetidae</taxon>
        <taxon>Agaricales</taxon>
        <taxon>Tricholomatineae</taxon>
        <taxon>Lyophyllaceae</taxon>
        <taxon>Tricholomella</taxon>
    </lineage>
</organism>
<feature type="region of interest" description="Disordered" evidence="1">
    <location>
        <begin position="29"/>
        <end position="52"/>
    </location>
</feature>
<dbReference type="EMBL" id="JAACJP010000019">
    <property type="protein sequence ID" value="KAF5378465.1"/>
    <property type="molecule type" value="Genomic_DNA"/>
</dbReference>
<evidence type="ECO:0000313" key="2">
    <source>
        <dbReference type="EMBL" id="KAF5378465.1"/>
    </source>
</evidence>
<proteinExistence type="predicted"/>
<protein>
    <submittedName>
        <fullName evidence="2">Uncharacterized protein</fullName>
    </submittedName>
</protein>
<reference evidence="2 3" key="1">
    <citation type="journal article" date="2020" name="ISME J.">
        <title>Uncovering the hidden diversity of litter-decomposition mechanisms in mushroom-forming fungi.</title>
        <authorList>
            <person name="Floudas D."/>
            <person name="Bentzer J."/>
            <person name="Ahren D."/>
            <person name="Johansson T."/>
            <person name="Persson P."/>
            <person name="Tunlid A."/>
        </authorList>
    </citation>
    <scope>NUCLEOTIDE SEQUENCE [LARGE SCALE GENOMIC DNA]</scope>
    <source>
        <strain evidence="2 3">CBS 661.87</strain>
    </source>
</reference>
<accession>A0A8H5H8M6</accession>
<dbReference type="Proteomes" id="UP000565441">
    <property type="component" value="Unassembled WGS sequence"/>
</dbReference>
<dbReference type="AlphaFoldDB" id="A0A8H5H8M6"/>